<evidence type="ECO:0000256" key="3">
    <source>
        <dbReference type="ARBA" id="ARBA00023110"/>
    </source>
</evidence>
<proteinExistence type="predicted"/>
<dbReference type="GO" id="GO:0005739">
    <property type="term" value="C:mitochondrion"/>
    <property type="evidence" value="ECO:0007669"/>
    <property type="project" value="TreeGrafter"/>
</dbReference>
<evidence type="ECO:0000256" key="5">
    <source>
        <dbReference type="SAM" id="MobiDB-lite"/>
    </source>
</evidence>
<name>A0A195CS90_9HYME</name>
<dbReference type="InterPro" id="IPR029000">
    <property type="entry name" value="Cyclophilin-like_dom_sf"/>
</dbReference>
<evidence type="ECO:0000313" key="8">
    <source>
        <dbReference type="Proteomes" id="UP000078542"/>
    </source>
</evidence>
<dbReference type="SUPFAM" id="SSF50891">
    <property type="entry name" value="Cyclophilin-like"/>
    <property type="match status" value="1"/>
</dbReference>
<dbReference type="AlphaFoldDB" id="A0A195CS90"/>
<comment type="catalytic activity">
    <reaction evidence="1">
        <text>[protein]-peptidylproline (omega=180) = [protein]-peptidylproline (omega=0)</text>
        <dbReference type="Rhea" id="RHEA:16237"/>
        <dbReference type="Rhea" id="RHEA-COMP:10747"/>
        <dbReference type="Rhea" id="RHEA-COMP:10748"/>
        <dbReference type="ChEBI" id="CHEBI:83833"/>
        <dbReference type="ChEBI" id="CHEBI:83834"/>
        <dbReference type="EC" id="5.2.1.8"/>
    </reaction>
</comment>
<dbReference type="GO" id="GO:0003755">
    <property type="term" value="F:peptidyl-prolyl cis-trans isomerase activity"/>
    <property type="evidence" value="ECO:0007669"/>
    <property type="project" value="UniProtKB-KW"/>
</dbReference>
<keyword evidence="4" id="KW-0413">Isomerase</keyword>
<organism evidence="7 8">
    <name type="scientific">Cyphomyrmex costatus</name>
    <dbReference type="NCBI Taxonomy" id="456900"/>
    <lineage>
        <taxon>Eukaryota</taxon>
        <taxon>Metazoa</taxon>
        <taxon>Ecdysozoa</taxon>
        <taxon>Arthropoda</taxon>
        <taxon>Hexapoda</taxon>
        <taxon>Insecta</taxon>
        <taxon>Pterygota</taxon>
        <taxon>Neoptera</taxon>
        <taxon>Endopterygota</taxon>
        <taxon>Hymenoptera</taxon>
        <taxon>Apocrita</taxon>
        <taxon>Aculeata</taxon>
        <taxon>Formicoidea</taxon>
        <taxon>Formicidae</taxon>
        <taxon>Myrmicinae</taxon>
        <taxon>Cyphomyrmex</taxon>
    </lineage>
</organism>
<feature type="compositionally biased region" description="Basic residues" evidence="5">
    <location>
        <begin position="470"/>
        <end position="481"/>
    </location>
</feature>
<feature type="compositionally biased region" description="Basic residues" evidence="5">
    <location>
        <begin position="205"/>
        <end position="218"/>
    </location>
</feature>
<dbReference type="Gene3D" id="2.40.100.10">
    <property type="entry name" value="Cyclophilin-like"/>
    <property type="match status" value="1"/>
</dbReference>
<evidence type="ECO:0000313" key="7">
    <source>
        <dbReference type="EMBL" id="KYN03561.1"/>
    </source>
</evidence>
<evidence type="ECO:0000256" key="2">
    <source>
        <dbReference type="ARBA" id="ARBA00013194"/>
    </source>
</evidence>
<dbReference type="PROSITE" id="PS50072">
    <property type="entry name" value="CSA_PPIASE_2"/>
    <property type="match status" value="1"/>
</dbReference>
<dbReference type="InterPro" id="IPR002130">
    <property type="entry name" value="Cyclophilin-type_PPIase_dom"/>
</dbReference>
<dbReference type="EMBL" id="KQ977329">
    <property type="protein sequence ID" value="KYN03561.1"/>
    <property type="molecule type" value="Genomic_DNA"/>
</dbReference>
<dbReference type="Proteomes" id="UP000078542">
    <property type="component" value="Unassembled WGS sequence"/>
</dbReference>
<feature type="compositionally biased region" description="Basic and acidic residues" evidence="5">
    <location>
        <begin position="399"/>
        <end position="469"/>
    </location>
</feature>
<gene>
    <name evidence="7" type="ORF">ALC62_05688</name>
</gene>
<protein>
    <recommendedName>
        <fullName evidence="2">peptidylprolyl isomerase</fullName>
        <ecNumber evidence="2">5.2.1.8</ecNumber>
    </recommendedName>
</protein>
<dbReference type="PRINTS" id="PR00153">
    <property type="entry name" value="CSAPPISMRASE"/>
</dbReference>
<evidence type="ECO:0000256" key="4">
    <source>
        <dbReference type="ARBA" id="ARBA00023235"/>
    </source>
</evidence>
<dbReference type="OrthoDB" id="6630374at2759"/>
<reference evidence="7 8" key="1">
    <citation type="submission" date="2016-03" db="EMBL/GenBank/DDBJ databases">
        <title>Cyphomyrmex costatus WGS genome.</title>
        <authorList>
            <person name="Nygaard S."/>
            <person name="Hu H."/>
            <person name="Boomsma J."/>
            <person name="Zhang G."/>
        </authorList>
    </citation>
    <scope>NUCLEOTIDE SEQUENCE [LARGE SCALE GENOMIC DNA]</scope>
    <source>
        <strain evidence="7">MS0001</strain>
        <tissue evidence="7">Whole body</tissue>
    </source>
</reference>
<dbReference type="KEGG" id="ccoa:108773337"/>
<accession>A0A195CS90</accession>
<feature type="domain" description="PPIase cyclophilin-type" evidence="6">
    <location>
        <begin position="9"/>
        <end position="174"/>
    </location>
</feature>
<dbReference type="FunFam" id="2.40.100.10:FF:000005">
    <property type="entry name" value="Peptidyl-prolyl cis-trans isomerase G"/>
    <property type="match status" value="1"/>
</dbReference>
<evidence type="ECO:0000256" key="1">
    <source>
        <dbReference type="ARBA" id="ARBA00000971"/>
    </source>
</evidence>
<feature type="compositionally biased region" description="Low complexity" evidence="5">
    <location>
        <begin position="547"/>
        <end position="558"/>
    </location>
</feature>
<feature type="compositionally biased region" description="Acidic residues" evidence="5">
    <location>
        <begin position="223"/>
        <end position="233"/>
    </location>
</feature>
<dbReference type="Pfam" id="PF00160">
    <property type="entry name" value="Pro_isomerase"/>
    <property type="match status" value="1"/>
</dbReference>
<dbReference type="GO" id="GO:0006457">
    <property type="term" value="P:protein folding"/>
    <property type="evidence" value="ECO:0007669"/>
    <property type="project" value="TreeGrafter"/>
</dbReference>
<sequence length="558" mass="65210">MVNINTRVFFDVEVGGLPMGRIVFELFSDTCPITCENFRALCTGEKGLGKTTSKQLHYKGIVFHRVVKDFMIQGGDFSIGNGTGGESIYGGTFVDENFIMKHNKPFLLSMANRGRDTNGSQFFITTQPAPHLDNVHVVFGEVVSGQEIITHIEGLPVDRMSRPLQDAKVVNCGELILKIKSKAKKREAKQSSLADSESDSYADKTKKKKKIKKSKKRAKSEDGEIQDSNEEDDGKPHPLVSVTKIDPDEIPEVPANKFLYRAGSTNNANQKEFRQHYGRDRARSHRKTGRVFKGRGIFRYHTPSRSRSRSMTPPHWKQAQNRTIKLHEFQKIEKERIKKEEEFKQREIDRIKRFVENPNENDQLSDLDNNICTTKFMENKENDQADEPAIMSKMTQDNNMKRNAEGNDVIQSKEEIKHSKYERSFKRDANRSYNDRNSRRDSKDTNRRRDRSRSRDRLRSRERDYDRRTSRDRRNRRNYSPRRRDSYRTNKSGRDNRNYDNRRNDRRRNNSSSHQDNDINSRYDKNKYKRNDNASDTNQAKFKRRSQSNSSSSRHSKD</sequence>
<dbReference type="STRING" id="456900.A0A195CS90"/>
<dbReference type="EC" id="5.2.1.8" evidence="2"/>
<evidence type="ECO:0000259" key="6">
    <source>
        <dbReference type="PROSITE" id="PS50072"/>
    </source>
</evidence>
<dbReference type="GO" id="GO:0016018">
    <property type="term" value="F:cyclosporin A binding"/>
    <property type="evidence" value="ECO:0007669"/>
    <property type="project" value="TreeGrafter"/>
</dbReference>
<dbReference type="PANTHER" id="PTHR11071">
    <property type="entry name" value="PEPTIDYL-PROLYL CIS-TRANS ISOMERASE"/>
    <property type="match status" value="1"/>
</dbReference>
<feature type="compositionally biased region" description="Basic and acidic residues" evidence="5">
    <location>
        <begin position="482"/>
        <end position="503"/>
    </location>
</feature>
<keyword evidence="8" id="KW-1185">Reference proteome</keyword>
<dbReference type="PANTHER" id="PTHR11071:SF565">
    <property type="entry name" value="MOCA-CYP, ISOFORM A"/>
    <property type="match status" value="1"/>
</dbReference>
<feature type="region of interest" description="Disordered" evidence="5">
    <location>
        <begin position="394"/>
        <end position="558"/>
    </location>
</feature>
<feature type="compositionally biased region" description="Basic and acidic residues" evidence="5">
    <location>
        <begin position="515"/>
        <end position="533"/>
    </location>
</feature>
<keyword evidence="3" id="KW-0697">Rotamase</keyword>
<feature type="region of interest" description="Disordered" evidence="5">
    <location>
        <begin position="186"/>
        <end position="247"/>
    </location>
</feature>